<keyword evidence="2" id="KW-0813">Transport</keyword>
<protein>
    <submittedName>
        <fullName evidence="4">ABC transporter substrate-binding protein</fullName>
    </submittedName>
</protein>
<dbReference type="InterPro" id="IPR006059">
    <property type="entry name" value="SBP"/>
</dbReference>
<name>A0AB39BIC1_9MICO</name>
<keyword evidence="3" id="KW-0732">Signal</keyword>
<dbReference type="SUPFAM" id="SSF53850">
    <property type="entry name" value="Periplasmic binding protein-like II"/>
    <property type="match status" value="1"/>
</dbReference>
<dbReference type="InterPro" id="IPR050490">
    <property type="entry name" value="Bact_solute-bd_prot1"/>
</dbReference>
<dbReference type="PANTHER" id="PTHR43649:SF34">
    <property type="entry name" value="ABC TRANSPORTER PERIPLASMIC-BINDING PROTEIN YCJN-RELATED"/>
    <property type="match status" value="1"/>
</dbReference>
<sequence length="380" mass="40305">MFRGLTWDHPRGWAPLRAAAELEPGGPLIEWSIQPLEGFEAAPIDDLAEQYDVIVIDHPHLGEAVASGALLPLDELLGDRLTATLAPDDFVGPSWKSYTFQGHLYALPLDAATQTAVSNSELVEASGLPRTWQEVVEFARDTPTALGLGGPHALITLYSIALSFGAEPGPRGELDQDAVEQALALMTRIAGDRPELASLNSIRLLDLMASGAGPHYCPLVYQFVTYTDPRAPHRLRFSDAPAGPGGRRGSVIGGTGLAVSARCTPSAALLDHLLRLVSDEVQRGVIPARSGQPARLSAWTDPALDATTDRFYAGTLETITGSWLRPRHTGFPALQNRVSAVVRDACTAATPIGVAAADIVALLAADPSPAPAHHTRKDPS</sequence>
<accession>A0AB39BIC1</accession>
<comment type="similarity">
    <text evidence="1">Belongs to the bacterial solute-binding protein 1 family.</text>
</comment>
<reference evidence="4" key="1">
    <citation type="submission" date="2024-05" db="EMBL/GenBank/DDBJ databases">
        <title>Herbiconiux sp. A18JL235.</title>
        <authorList>
            <person name="Zhang G."/>
        </authorList>
    </citation>
    <scope>NUCLEOTIDE SEQUENCE</scope>
    <source>
        <strain evidence="4">A18JL235</strain>
    </source>
</reference>
<evidence type="ECO:0000256" key="1">
    <source>
        <dbReference type="ARBA" id="ARBA00008520"/>
    </source>
</evidence>
<dbReference type="AlphaFoldDB" id="A0AB39BIC1"/>
<dbReference type="Gene3D" id="3.40.190.10">
    <property type="entry name" value="Periplasmic binding protein-like II"/>
    <property type="match status" value="2"/>
</dbReference>
<evidence type="ECO:0000313" key="4">
    <source>
        <dbReference type="EMBL" id="XDI05855.1"/>
    </source>
</evidence>
<dbReference type="PANTHER" id="PTHR43649">
    <property type="entry name" value="ARABINOSE-BINDING PROTEIN-RELATED"/>
    <property type="match status" value="1"/>
</dbReference>
<dbReference type="EMBL" id="CP162511">
    <property type="protein sequence ID" value="XDI05855.1"/>
    <property type="molecule type" value="Genomic_DNA"/>
</dbReference>
<dbReference type="RefSeq" id="WP_368498244.1">
    <property type="nucleotide sequence ID" value="NZ_CP162511.1"/>
</dbReference>
<organism evidence="4">
    <name type="scientific">Herbiconiux sp. A18JL235</name>
    <dbReference type="NCBI Taxonomy" id="3152363"/>
    <lineage>
        <taxon>Bacteria</taxon>
        <taxon>Bacillati</taxon>
        <taxon>Actinomycetota</taxon>
        <taxon>Actinomycetes</taxon>
        <taxon>Micrococcales</taxon>
        <taxon>Microbacteriaceae</taxon>
        <taxon>Herbiconiux</taxon>
    </lineage>
</organism>
<dbReference type="Pfam" id="PF01547">
    <property type="entry name" value="SBP_bac_1"/>
    <property type="match status" value="1"/>
</dbReference>
<proteinExistence type="inferred from homology"/>
<evidence type="ECO:0000256" key="3">
    <source>
        <dbReference type="ARBA" id="ARBA00022729"/>
    </source>
</evidence>
<evidence type="ECO:0000256" key="2">
    <source>
        <dbReference type="ARBA" id="ARBA00022448"/>
    </source>
</evidence>
<gene>
    <name evidence="4" type="ORF">ABFY20_01815</name>
</gene>